<evidence type="ECO:0008006" key="4">
    <source>
        <dbReference type="Google" id="ProtNLM"/>
    </source>
</evidence>
<organism evidence="2 3">
    <name type="scientific">Melanomma pulvis-pyrius CBS 109.77</name>
    <dbReference type="NCBI Taxonomy" id="1314802"/>
    <lineage>
        <taxon>Eukaryota</taxon>
        <taxon>Fungi</taxon>
        <taxon>Dikarya</taxon>
        <taxon>Ascomycota</taxon>
        <taxon>Pezizomycotina</taxon>
        <taxon>Dothideomycetes</taxon>
        <taxon>Pleosporomycetidae</taxon>
        <taxon>Pleosporales</taxon>
        <taxon>Melanommataceae</taxon>
        <taxon>Melanomma</taxon>
    </lineage>
</organism>
<sequence>MWLSWMCLALGCHGPIFLHRVVVLPVDQGTLSTTYWMKRLEAFRGLLCAALEAVKTLFGDLSTISGVKCSDFSILL</sequence>
<protein>
    <recommendedName>
        <fullName evidence="4">Secreted protein</fullName>
    </recommendedName>
</protein>
<feature type="chain" id="PRO_5025605346" description="Secreted protein" evidence="1">
    <location>
        <begin position="19"/>
        <end position="76"/>
    </location>
</feature>
<gene>
    <name evidence="2" type="ORF">K505DRAFT_47053</name>
</gene>
<feature type="signal peptide" evidence="1">
    <location>
        <begin position="1"/>
        <end position="18"/>
    </location>
</feature>
<keyword evidence="3" id="KW-1185">Reference proteome</keyword>
<evidence type="ECO:0000313" key="2">
    <source>
        <dbReference type="EMBL" id="KAF2793011.1"/>
    </source>
</evidence>
<dbReference type="EMBL" id="MU001946">
    <property type="protein sequence ID" value="KAF2793011.1"/>
    <property type="molecule type" value="Genomic_DNA"/>
</dbReference>
<reference evidence="2" key="1">
    <citation type="journal article" date="2020" name="Stud. Mycol.">
        <title>101 Dothideomycetes genomes: a test case for predicting lifestyles and emergence of pathogens.</title>
        <authorList>
            <person name="Haridas S."/>
            <person name="Albert R."/>
            <person name="Binder M."/>
            <person name="Bloem J."/>
            <person name="Labutti K."/>
            <person name="Salamov A."/>
            <person name="Andreopoulos B."/>
            <person name="Baker S."/>
            <person name="Barry K."/>
            <person name="Bills G."/>
            <person name="Bluhm B."/>
            <person name="Cannon C."/>
            <person name="Castanera R."/>
            <person name="Culley D."/>
            <person name="Daum C."/>
            <person name="Ezra D."/>
            <person name="Gonzalez J."/>
            <person name="Henrissat B."/>
            <person name="Kuo A."/>
            <person name="Liang C."/>
            <person name="Lipzen A."/>
            <person name="Lutzoni F."/>
            <person name="Magnuson J."/>
            <person name="Mondo S."/>
            <person name="Nolan M."/>
            <person name="Ohm R."/>
            <person name="Pangilinan J."/>
            <person name="Park H.-J."/>
            <person name="Ramirez L."/>
            <person name="Alfaro M."/>
            <person name="Sun H."/>
            <person name="Tritt A."/>
            <person name="Yoshinaga Y."/>
            <person name="Zwiers L.-H."/>
            <person name="Turgeon B."/>
            <person name="Goodwin S."/>
            <person name="Spatafora J."/>
            <person name="Crous P."/>
            <person name="Grigoriev I."/>
        </authorList>
    </citation>
    <scope>NUCLEOTIDE SEQUENCE</scope>
    <source>
        <strain evidence="2">CBS 109.77</strain>
    </source>
</reference>
<keyword evidence="1" id="KW-0732">Signal</keyword>
<dbReference type="Proteomes" id="UP000799757">
    <property type="component" value="Unassembled WGS sequence"/>
</dbReference>
<proteinExistence type="predicted"/>
<accession>A0A6A6X9S1</accession>
<dbReference type="AlphaFoldDB" id="A0A6A6X9S1"/>
<name>A0A6A6X9S1_9PLEO</name>
<evidence type="ECO:0000313" key="3">
    <source>
        <dbReference type="Proteomes" id="UP000799757"/>
    </source>
</evidence>
<evidence type="ECO:0000256" key="1">
    <source>
        <dbReference type="SAM" id="SignalP"/>
    </source>
</evidence>